<dbReference type="SUPFAM" id="SSF53474">
    <property type="entry name" value="alpha/beta-Hydrolases"/>
    <property type="match status" value="1"/>
</dbReference>
<feature type="domain" description="Dienelactone hydrolase" evidence="1">
    <location>
        <begin position="39"/>
        <end position="254"/>
    </location>
</feature>
<dbReference type="EMBL" id="BRPK01000003">
    <property type="protein sequence ID" value="GLB36509.1"/>
    <property type="molecule type" value="Genomic_DNA"/>
</dbReference>
<dbReference type="Gene3D" id="3.40.50.1820">
    <property type="entry name" value="alpha/beta hydrolase"/>
    <property type="match status" value="1"/>
</dbReference>
<dbReference type="AlphaFoldDB" id="A0A9P3PJC1"/>
<organism evidence="2 3">
    <name type="scientific">Lyophyllum shimeji</name>
    <name type="common">Hon-shimeji</name>
    <name type="synonym">Tricholoma shimeji</name>
    <dbReference type="NCBI Taxonomy" id="47721"/>
    <lineage>
        <taxon>Eukaryota</taxon>
        <taxon>Fungi</taxon>
        <taxon>Dikarya</taxon>
        <taxon>Basidiomycota</taxon>
        <taxon>Agaricomycotina</taxon>
        <taxon>Agaricomycetes</taxon>
        <taxon>Agaricomycetidae</taxon>
        <taxon>Agaricales</taxon>
        <taxon>Tricholomatineae</taxon>
        <taxon>Lyophyllaceae</taxon>
        <taxon>Lyophyllum</taxon>
    </lineage>
</organism>
<keyword evidence="3" id="KW-1185">Reference proteome</keyword>
<name>A0A9P3PJC1_LYOSH</name>
<accession>A0A9P3PJC1</accession>
<dbReference type="Pfam" id="PF01738">
    <property type="entry name" value="DLH"/>
    <property type="match status" value="1"/>
</dbReference>
<keyword evidence="2" id="KW-0378">Hydrolase</keyword>
<evidence type="ECO:0000313" key="3">
    <source>
        <dbReference type="Proteomes" id="UP001063166"/>
    </source>
</evidence>
<dbReference type="OrthoDB" id="2147163at2759"/>
<comment type="caution">
    <text evidence="2">The sequence shown here is derived from an EMBL/GenBank/DDBJ whole genome shotgun (WGS) entry which is preliminary data.</text>
</comment>
<dbReference type="PANTHER" id="PTHR47668:SF1">
    <property type="entry name" value="DIENELACTONE HYDROLASE DOMAIN-CONTAINING PROTEIN-RELATED"/>
    <property type="match status" value="1"/>
</dbReference>
<dbReference type="PANTHER" id="PTHR47668">
    <property type="entry name" value="DIENELACTONE HYDROLASE FAMILY PROTEIN (AFU_ORTHOLOGUE AFUA_6G01940)"/>
    <property type="match status" value="1"/>
</dbReference>
<sequence>MTTSSNVHNTNEACCSIPPVQSDYAPKGTIKQYGSFNKVYITGPEKSETKIVCVFDIFGFFPQTQQGADIVAGALNATVYMPDFFEPDAPFPAEKFPPKTDKDKADLQAFFGGPASPPKAIEKLTTFGRFLKTDGAKTLGAYGFCWGGKVTISAGATPDPFNSVAVVHPAMLSAADAEKLTVPLAIYISKDEPIDEYDKILQIIRKKPFAAKCDHKKYANMFHGFAAARADLTKEDNRKEFEDVYAKLIRFFRNTLQS</sequence>
<dbReference type="InterPro" id="IPR002925">
    <property type="entry name" value="Dienelactn_hydro"/>
</dbReference>
<proteinExistence type="predicted"/>
<dbReference type="Proteomes" id="UP001063166">
    <property type="component" value="Unassembled WGS sequence"/>
</dbReference>
<evidence type="ECO:0000259" key="1">
    <source>
        <dbReference type="Pfam" id="PF01738"/>
    </source>
</evidence>
<gene>
    <name evidence="2" type="ORF">LshimejAT787_0307970</name>
</gene>
<dbReference type="InterPro" id="IPR029058">
    <property type="entry name" value="AB_hydrolase_fold"/>
</dbReference>
<dbReference type="GO" id="GO:0016787">
    <property type="term" value="F:hydrolase activity"/>
    <property type="evidence" value="ECO:0007669"/>
    <property type="project" value="UniProtKB-KW"/>
</dbReference>
<evidence type="ECO:0000313" key="2">
    <source>
        <dbReference type="EMBL" id="GLB36509.1"/>
    </source>
</evidence>
<protein>
    <submittedName>
        <fullName evidence="2">Dienelactone hydrolase family protein</fullName>
    </submittedName>
</protein>
<reference evidence="2" key="1">
    <citation type="submission" date="2022-07" db="EMBL/GenBank/DDBJ databases">
        <title>The genome of Lyophyllum shimeji provides insight into the initial evolution of ectomycorrhizal fungal genome.</title>
        <authorList>
            <person name="Kobayashi Y."/>
            <person name="Shibata T."/>
            <person name="Hirakawa H."/>
            <person name="Shigenobu S."/>
            <person name="Nishiyama T."/>
            <person name="Yamada A."/>
            <person name="Hasebe M."/>
            <person name="Kawaguchi M."/>
        </authorList>
    </citation>
    <scope>NUCLEOTIDE SEQUENCE</scope>
    <source>
        <strain evidence="2">AT787</strain>
    </source>
</reference>